<evidence type="ECO:0000256" key="2">
    <source>
        <dbReference type="PROSITE-ProRule" id="PRU00076"/>
    </source>
</evidence>
<gene>
    <name evidence="6" type="ORF">BaRGS_00011992</name>
</gene>
<name>A0ABD0LBY6_9CAEN</name>
<dbReference type="InterPro" id="IPR018097">
    <property type="entry name" value="EGF_Ca-bd_CS"/>
</dbReference>
<keyword evidence="7" id="KW-1185">Reference proteome</keyword>
<evidence type="ECO:0000313" key="7">
    <source>
        <dbReference type="Proteomes" id="UP001519460"/>
    </source>
</evidence>
<dbReference type="EMBL" id="JACVVK020000064">
    <property type="protein sequence ID" value="KAK7496783.1"/>
    <property type="molecule type" value="Genomic_DNA"/>
</dbReference>
<dbReference type="PROSITE" id="PS01186">
    <property type="entry name" value="EGF_2"/>
    <property type="match status" value="1"/>
</dbReference>
<protein>
    <recommendedName>
        <fullName evidence="5">EGF-like domain-containing protein</fullName>
    </recommendedName>
</protein>
<keyword evidence="4" id="KW-0472">Membrane</keyword>
<accession>A0ABD0LBY6</accession>
<dbReference type="PROSITE" id="PS50026">
    <property type="entry name" value="EGF_3"/>
    <property type="match status" value="1"/>
</dbReference>
<feature type="disulfide bond" evidence="2">
    <location>
        <begin position="642"/>
        <end position="651"/>
    </location>
</feature>
<feature type="region of interest" description="Disordered" evidence="3">
    <location>
        <begin position="803"/>
        <end position="893"/>
    </location>
</feature>
<reference evidence="6 7" key="1">
    <citation type="journal article" date="2023" name="Sci. Data">
        <title>Genome assembly of the Korean intertidal mud-creeper Batillaria attramentaria.</title>
        <authorList>
            <person name="Patra A.K."/>
            <person name="Ho P.T."/>
            <person name="Jun S."/>
            <person name="Lee S.J."/>
            <person name="Kim Y."/>
            <person name="Won Y.J."/>
        </authorList>
    </citation>
    <scope>NUCLEOTIDE SEQUENCE [LARGE SCALE GENOMIC DNA]</scope>
    <source>
        <strain evidence="6">Wonlab-2016</strain>
    </source>
</reference>
<sequence length="908" mass="98065">MSNFTVQTAPTNMSEVSLNLPGVTVVTLSGVKVGLLQSTERLELKLDLGPDADDLDVEYFEWAIGSSRGKDDVFPQTVVGTKNTTQVAIVDGYMKRDDLTQNVSIGDYTKKNYTSDSLPDPTANKFLMEPGRCLRQKLYGVSKGHVLTAVELTPVCIKRTLDVLLEADNTTHHLWQNGSAMSLDSAPTSAESLHATVKLSKGALLAGVIEQNDLEAQYGTSASAEFSPFIVLPDPANDQTLASMPGPHVFLSPIAEAEFAEDVEFNFTVPSDVDIPDDSFVMMVFWNPGTKRWETPKELCPLVTESYDKNTRVVSAQLCADVFNDQADPDAVARKRRSVDGWPHTQVEPVILGPRMVTVAVVQTSTVNLPPTVHKTSFTMLEDSGVYIFNIAYTDDEGDEVVFSLAKQPSHGIADVTEQGLVRYRPNPNFSGKDVIDVTGREELDPRALALGIVPNTVSFTITVLVSSVNDPPDIFYLPDNSNNTDITQELLVGPTAGNGINMSVLVEGNTTTQAVLGAFFFSDIDHDPVSFFDDKRLTPGADLTVEDLAADDIAKSGVKLADTSGVSGKRITLSLAEGYSGRAVYEARVKDTAGAYSMQLTLDVRVLLRPCFHGRCQPRLSTSACLDLERSLTFDPYVCKCDLGYEGQWCETETNECATGTCSPITDCVDLIGGYRCDYNPTKLAAIIVCSLLAALLGLFALYKLKKRKSKVGVWNVPEDFELKKVGRSACDSPLPNGSRSVSDADISLTAFVVGGVGSRKPAADTEFEFFKDPLFHYNPSQNPTAVQAPIASLAPNLTLPPAVATSSTHGKPPPSTKSPAKVKAPAAKPKPTGAKRPPSKNQGPSIRETDVTTETPSDDIKHGAADNEAFLQSHDDVKTKRPFSAGSRHSTVTAVVEENRLPKVEN</sequence>
<keyword evidence="2" id="KW-0245">EGF-like domain</keyword>
<dbReference type="CDD" id="cd00054">
    <property type="entry name" value="EGF_CA"/>
    <property type="match status" value="1"/>
</dbReference>
<dbReference type="Pfam" id="PF17963">
    <property type="entry name" value="Big_9"/>
    <property type="match status" value="1"/>
</dbReference>
<evidence type="ECO:0000259" key="5">
    <source>
        <dbReference type="PROSITE" id="PS50026"/>
    </source>
</evidence>
<evidence type="ECO:0000256" key="1">
    <source>
        <dbReference type="ARBA" id="ARBA00023157"/>
    </source>
</evidence>
<dbReference type="PROSITE" id="PS00022">
    <property type="entry name" value="EGF_1"/>
    <property type="match status" value="1"/>
</dbReference>
<dbReference type="PROSITE" id="PS01187">
    <property type="entry name" value="EGF_CA"/>
    <property type="match status" value="1"/>
</dbReference>
<keyword evidence="4" id="KW-1133">Transmembrane helix</keyword>
<feature type="domain" description="EGF-like" evidence="5">
    <location>
        <begin position="608"/>
        <end position="652"/>
    </location>
</feature>
<evidence type="ECO:0000313" key="6">
    <source>
        <dbReference type="EMBL" id="KAK7496783.1"/>
    </source>
</evidence>
<keyword evidence="4" id="KW-0812">Transmembrane</keyword>
<dbReference type="Proteomes" id="UP001519460">
    <property type="component" value="Unassembled WGS sequence"/>
</dbReference>
<feature type="transmembrane region" description="Helical" evidence="4">
    <location>
        <begin position="685"/>
        <end position="704"/>
    </location>
</feature>
<dbReference type="InterPro" id="IPR000742">
    <property type="entry name" value="EGF"/>
</dbReference>
<comment type="caution">
    <text evidence="2">Lacks conserved residue(s) required for the propagation of feature annotation.</text>
</comment>
<dbReference type="Gene3D" id="2.10.25.10">
    <property type="entry name" value="Laminin"/>
    <property type="match status" value="1"/>
</dbReference>
<dbReference type="AlphaFoldDB" id="A0ABD0LBY6"/>
<evidence type="ECO:0000256" key="3">
    <source>
        <dbReference type="SAM" id="MobiDB-lite"/>
    </source>
</evidence>
<comment type="caution">
    <text evidence="6">The sequence shown here is derived from an EMBL/GenBank/DDBJ whole genome shotgun (WGS) entry which is preliminary data.</text>
</comment>
<keyword evidence="1 2" id="KW-1015">Disulfide bond</keyword>
<evidence type="ECO:0000256" key="4">
    <source>
        <dbReference type="SAM" id="Phobius"/>
    </source>
</evidence>
<proteinExistence type="predicted"/>
<organism evidence="6 7">
    <name type="scientific">Batillaria attramentaria</name>
    <dbReference type="NCBI Taxonomy" id="370345"/>
    <lineage>
        <taxon>Eukaryota</taxon>
        <taxon>Metazoa</taxon>
        <taxon>Spiralia</taxon>
        <taxon>Lophotrochozoa</taxon>
        <taxon>Mollusca</taxon>
        <taxon>Gastropoda</taxon>
        <taxon>Caenogastropoda</taxon>
        <taxon>Sorbeoconcha</taxon>
        <taxon>Cerithioidea</taxon>
        <taxon>Batillariidae</taxon>
        <taxon>Batillaria</taxon>
    </lineage>
</organism>
<feature type="compositionally biased region" description="Low complexity" evidence="3">
    <location>
        <begin position="819"/>
        <end position="838"/>
    </location>
</feature>